<gene>
    <name evidence="1" type="ORF">OTSTA716_0468</name>
</gene>
<dbReference type="PATRIC" id="fig|1359175.3.peg.3175"/>
<dbReference type="EMBL" id="LAOA01000010">
    <property type="protein sequence ID" value="KJV77017.1"/>
    <property type="molecule type" value="Genomic_DNA"/>
</dbReference>
<comment type="caution">
    <text evidence="1">The sequence shown here is derived from an EMBL/GenBank/DDBJ whole genome shotgun (WGS) entry which is preliminary data.</text>
</comment>
<proteinExistence type="predicted"/>
<accession>A0A0F3PAQ6</accession>
<evidence type="ECO:0000313" key="2">
    <source>
        <dbReference type="Proteomes" id="UP000033671"/>
    </source>
</evidence>
<dbReference type="Proteomes" id="UP000033671">
    <property type="component" value="Unassembled WGS sequence"/>
</dbReference>
<sequence>MNTVALSLAIKHGDVNAVKRILDVDPTIVNSQDYVWQNSSTFISSV</sequence>
<evidence type="ECO:0000313" key="1">
    <source>
        <dbReference type="EMBL" id="KJV77017.1"/>
    </source>
</evidence>
<dbReference type="RefSeq" id="WP_252831190.1">
    <property type="nucleotide sequence ID" value="NZ_LAOA01000010.1"/>
</dbReference>
<reference evidence="1 2" key="1">
    <citation type="submission" date="2015-01" db="EMBL/GenBank/DDBJ databases">
        <title>Genome Sequencing of Rickettsiales.</title>
        <authorList>
            <person name="Daugherty S.C."/>
            <person name="Su Q."/>
            <person name="Abolude K."/>
            <person name="Beier-Sexton M."/>
            <person name="Carlyon J.A."/>
            <person name="Carter R."/>
            <person name="Day N.P."/>
            <person name="Dumler S.J."/>
            <person name="Dyachenko V."/>
            <person name="Godinez A."/>
            <person name="Kurtti T.J."/>
            <person name="Lichay M."/>
            <person name="Mullins K.E."/>
            <person name="Ott S."/>
            <person name="Pappas-Brown V."/>
            <person name="Paris D.H."/>
            <person name="Patel P."/>
            <person name="Richards A.L."/>
            <person name="Sadzewicz L."/>
            <person name="Sears K."/>
            <person name="Seidman D."/>
            <person name="Sengamalay N."/>
            <person name="Stenos J."/>
            <person name="Tallon L.J."/>
            <person name="Vincent G."/>
            <person name="Fraser C.M."/>
            <person name="Munderloh U."/>
            <person name="Dunning-Hotopp J.C."/>
        </authorList>
    </citation>
    <scope>NUCLEOTIDE SEQUENCE [LARGE SCALE GENOMIC DNA]</scope>
    <source>
        <strain evidence="1 2">TA716</strain>
    </source>
</reference>
<protein>
    <submittedName>
        <fullName evidence="1">Ankyrin repeat protein</fullName>
    </submittedName>
</protein>
<name>A0A0F3PAQ6_ORITS</name>
<dbReference type="AlphaFoldDB" id="A0A0F3PAQ6"/>
<organism evidence="1 2">
    <name type="scientific">Orientia tsutsugamushi str. TA716</name>
    <dbReference type="NCBI Taxonomy" id="1359175"/>
    <lineage>
        <taxon>Bacteria</taxon>
        <taxon>Pseudomonadati</taxon>
        <taxon>Pseudomonadota</taxon>
        <taxon>Alphaproteobacteria</taxon>
        <taxon>Rickettsiales</taxon>
        <taxon>Rickettsiaceae</taxon>
        <taxon>Rickettsieae</taxon>
        <taxon>Orientia</taxon>
    </lineage>
</organism>